<comment type="subcellular location">
    <subcellularLocation>
        <location evidence="1">Nucleus</location>
    </subcellularLocation>
</comment>
<reference evidence="8 9" key="1">
    <citation type="submission" date="2024-10" db="EMBL/GenBank/DDBJ databases">
        <authorList>
            <person name="Kim D."/>
        </authorList>
    </citation>
    <scope>NUCLEOTIDE SEQUENCE [LARGE SCALE GENOMIC DNA]</scope>
    <source>
        <strain evidence="8">BH-2024</strain>
    </source>
</reference>
<accession>A0ABD2HN99</accession>
<dbReference type="InterPro" id="IPR016722">
    <property type="entry name" value="DNA_pol_alpha_bsu"/>
</dbReference>
<evidence type="ECO:0000313" key="8">
    <source>
        <dbReference type="EMBL" id="KAL3068504.1"/>
    </source>
</evidence>
<dbReference type="GO" id="GO:0005634">
    <property type="term" value="C:nucleus"/>
    <property type="evidence" value="ECO:0007669"/>
    <property type="project" value="UniProtKB-SubCell"/>
</dbReference>
<dbReference type="AlphaFoldDB" id="A0ABD2HN99"/>
<proteinExistence type="inferred from homology"/>
<dbReference type="Gene3D" id="1.10.8.530">
    <property type="entry name" value="DNA polymerase alpha-primase, subunit B, N-terminal domain"/>
    <property type="match status" value="1"/>
</dbReference>
<evidence type="ECO:0000256" key="2">
    <source>
        <dbReference type="ARBA" id="ARBA00007299"/>
    </source>
</evidence>
<dbReference type="Pfam" id="PF04042">
    <property type="entry name" value="DNA_pol_E_B"/>
    <property type="match status" value="1"/>
</dbReference>
<feature type="domain" description="DNA polymerase alpha subunit B N-terminal" evidence="7">
    <location>
        <begin position="21"/>
        <end position="85"/>
    </location>
</feature>
<comment type="caution">
    <text evidence="8">The sequence shown here is derived from an EMBL/GenBank/DDBJ whole genome shotgun (WGS) entry which is preliminary data.</text>
</comment>
<sequence length="602" mass="65289">MTPSTDETHFGGMDRPFVQAHLDQFNCALGTEDELDEKVNKINALCTTHSIGALDFLDGLIAFMKNGKRTTVSMQILDNYEHQVLLRMNDSEKRRKATKRTAPLDYRKEREVLKELPFYADLFAAANIGTDEPLLDDSDECGVLQQNAEFDAFDDDQNYAPQPKMRKTSNSSSAAVHLPVGNGCAVSGGGFSWPAKSSFTGAAFVAGGANCGQSSAMPNLRVISKWEENCGETNDDGLDEVENQASSSSTPLLVGTICPTEGNSLNFQNASLSTGSRVFSLDFGNVDNISIYPGMKIAAKCTVEECHGQQLCRVQSVVEPPMLEMPKLKPMGQQPNTRLKVVIVRGPFFSGVMAHSADQFVQLLSSVAASGANALILFGPFVPQGMELMTDSPDAIFSDLLAEIDQHIPAHVRVLIVPNAQCDQLNALPCFPTPPLIGPQNDTVPNNVTFLSDPALFALDSVHFAVSSSEILLHLCKTEICKSANVENEDRMRRLISHLFRARSLYPLCPCDQNLPFAPSASANAKLRLPTKPHVMVLPSLLQPVTKVVDDCVVLNPGRFDRGKGTGTFSVLDLDLSSAVGATSVSPFCEVSLFSTQQQQQQ</sequence>
<evidence type="ECO:0000259" key="7">
    <source>
        <dbReference type="Pfam" id="PF08418"/>
    </source>
</evidence>
<dbReference type="Gene3D" id="3.60.21.60">
    <property type="match status" value="2"/>
</dbReference>
<dbReference type="InterPro" id="IPR043034">
    <property type="entry name" value="DNA_pol_alpha_B_N_sf"/>
</dbReference>
<feature type="domain" description="DNA polymerase alpha/delta/epsilon subunit B" evidence="6">
    <location>
        <begin position="341"/>
        <end position="544"/>
    </location>
</feature>
<protein>
    <recommendedName>
        <fullName evidence="3">DNA polymerase alpha subunit B</fullName>
    </recommendedName>
</protein>
<evidence type="ECO:0000256" key="5">
    <source>
        <dbReference type="ARBA" id="ARBA00023242"/>
    </source>
</evidence>
<name>A0ABD2HN99_9BILA</name>
<dbReference type="Proteomes" id="UP001620626">
    <property type="component" value="Unassembled WGS sequence"/>
</dbReference>
<keyword evidence="5" id="KW-0539">Nucleus</keyword>
<evidence type="ECO:0000256" key="3">
    <source>
        <dbReference type="ARBA" id="ARBA00018596"/>
    </source>
</evidence>
<evidence type="ECO:0000256" key="4">
    <source>
        <dbReference type="ARBA" id="ARBA00022705"/>
    </source>
</evidence>
<evidence type="ECO:0000259" key="6">
    <source>
        <dbReference type="Pfam" id="PF04042"/>
    </source>
</evidence>
<evidence type="ECO:0000256" key="1">
    <source>
        <dbReference type="ARBA" id="ARBA00004123"/>
    </source>
</evidence>
<dbReference type="GO" id="GO:0006260">
    <property type="term" value="P:DNA replication"/>
    <property type="evidence" value="ECO:0007669"/>
    <property type="project" value="UniProtKB-KW"/>
</dbReference>
<keyword evidence="4" id="KW-0235">DNA replication</keyword>
<dbReference type="PANTHER" id="PTHR23061">
    <property type="entry name" value="DNA POLYMERASE 2 ALPHA 70 KDA SUBUNIT"/>
    <property type="match status" value="1"/>
</dbReference>
<comment type="similarity">
    <text evidence="2">Belongs to the DNA polymerase alpha subunit B family.</text>
</comment>
<dbReference type="EMBL" id="JBICBT010001408">
    <property type="protein sequence ID" value="KAL3068504.1"/>
    <property type="molecule type" value="Genomic_DNA"/>
</dbReference>
<evidence type="ECO:0000313" key="9">
    <source>
        <dbReference type="Proteomes" id="UP001620626"/>
    </source>
</evidence>
<dbReference type="InterPro" id="IPR013627">
    <property type="entry name" value="Pol_alpha_B_N"/>
</dbReference>
<gene>
    <name evidence="8" type="ORF">niasHT_030795</name>
</gene>
<organism evidence="8 9">
    <name type="scientific">Heterodera trifolii</name>
    <dbReference type="NCBI Taxonomy" id="157864"/>
    <lineage>
        <taxon>Eukaryota</taxon>
        <taxon>Metazoa</taxon>
        <taxon>Ecdysozoa</taxon>
        <taxon>Nematoda</taxon>
        <taxon>Chromadorea</taxon>
        <taxon>Rhabditida</taxon>
        <taxon>Tylenchina</taxon>
        <taxon>Tylenchomorpha</taxon>
        <taxon>Tylenchoidea</taxon>
        <taxon>Heteroderidae</taxon>
        <taxon>Heteroderinae</taxon>
        <taxon>Heterodera</taxon>
    </lineage>
</organism>
<dbReference type="Pfam" id="PF08418">
    <property type="entry name" value="Pol_alpha_B_N"/>
    <property type="match status" value="1"/>
</dbReference>
<keyword evidence="9" id="KW-1185">Reference proteome</keyword>
<dbReference type="InterPro" id="IPR007185">
    <property type="entry name" value="DNA_pol_a/d/e_bsu"/>
</dbReference>
<dbReference type="PANTHER" id="PTHR23061:SF12">
    <property type="entry name" value="DNA POLYMERASE ALPHA SUBUNIT B"/>
    <property type="match status" value="1"/>
</dbReference>